<evidence type="ECO:0000313" key="1">
    <source>
        <dbReference type="EnsemblMetazoa" id="ACON009697-PA"/>
    </source>
</evidence>
<name>A0A6E8VYL7_ANOCL</name>
<reference key="1">
    <citation type="journal article" date="2019" name="Genes (Basel)">
        <title>A High-Quality De novo Genome Assembly from a Single Mosquito Using PacBio Sequencing.</title>
        <authorList>
            <person name="Kingan S.B."/>
            <person name="Heaton H."/>
            <person name="Cudini J."/>
            <person name="Lambert C.C."/>
            <person name="Baybayan P."/>
            <person name="Galvin B.D."/>
            <person name="Durbin R."/>
            <person name="Korlach J."/>
            <person name="Lawniczak M.K.N."/>
        </authorList>
    </citation>
    <scope>NUCLEOTIDE SEQUENCE [LARGE SCALE GENOMIC DNA]</scope>
    <source>
        <strain>Mali-NIH</strain>
    </source>
</reference>
<organism evidence="1 2">
    <name type="scientific">Anopheles coluzzii</name>
    <name type="common">African malaria mosquito</name>
    <dbReference type="NCBI Taxonomy" id="1518534"/>
    <lineage>
        <taxon>Eukaryota</taxon>
        <taxon>Metazoa</taxon>
        <taxon>Ecdysozoa</taxon>
        <taxon>Arthropoda</taxon>
        <taxon>Hexapoda</taxon>
        <taxon>Insecta</taxon>
        <taxon>Pterygota</taxon>
        <taxon>Neoptera</taxon>
        <taxon>Endopterygota</taxon>
        <taxon>Diptera</taxon>
        <taxon>Nematocera</taxon>
        <taxon>Culicoidea</taxon>
        <taxon>Culicidae</taxon>
        <taxon>Anophelinae</taxon>
        <taxon>Anopheles</taxon>
    </lineage>
</organism>
<accession>A0A6E8VYL7</accession>
<dbReference type="AlphaFoldDB" id="A0A6E8VYL7"/>
<dbReference type="VEuPathDB" id="VectorBase:ACON009697"/>
<keyword evidence="2" id="KW-1185">Reference proteome</keyword>
<evidence type="ECO:0000313" key="2">
    <source>
        <dbReference type="Proteomes" id="UP001105220"/>
    </source>
</evidence>
<protein>
    <submittedName>
        <fullName evidence="1">Uncharacterized protein</fullName>
    </submittedName>
</protein>
<dbReference type="Proteomes" id="UP001105220">
    <property type="component" value="Unplaced"/>
</dbReference>
<proteinExistence type="predicted"/>
<sequence length="55" mass="6297">MFLQNNFAMVYLNNNINSVMYVVQTSSISNQPDPQTHNIIIKIMVVSYAPKHKLS</sequence>
<dbReference type="EnsemblMetazoa" id="ACON009697-RA">
    <property type="protein sequence ID" value="ACON009697-PA"/>
    <property type="gene ID" value="ACON009697"/>
</dbReference>
<reference evidence="1" key="2">
    <citation type="submission" date="2020-05" db="UniProtKB">
        <authorList>
            <consortium name="EnsemblMetazoa"/>
        </authorList>
    </citation>
    <scope>IDENTIFICATION</scope>
    <source>
        <strain evidence="1">Ngousso</strain>
    </source>
</reference>